<sequence>MTETNDRKPAFARLVRLVTERGLPDVTQSAVDGAPALAIGDTPFAIIHDPVTLVLACPRHQKVLLMDISPDLYFETEQHVGRDTMLIDLGRIADEELSLRLHDAWEYVAPDRLKRDVD</sequence>
<dbReference type="EMBL" id="CP080590">
    <property type="protein sequence ID" value="QYO78707.1"/>
    <property type="molecule type" value="Genomic_DNA"/>
</dbReference>
<reference evidence="1 2" key="1">
    <citation type="submission" date="2021-08" db="EMBL/GenBank/DDBJ databases">
        <title>Devosia salina sp. nov., isolated from the South China Sea sediment.</title>
        <authorList>
            <person name="Zhou Z."/>
        </authorList>
    </citation>
    <scope>NUCLEOTIDE SEQUENCE [LARGE SCALE GENOMIC DNA]</scope>
    <source>
        <strain evidence="1 2">SCS-3</strain>
    </source>
</reference>
<organism evidence="1 2">
    <name type="scientific">Devosia salina</name>
    <dbReference type="NCBI Taxonomy" id="2860336"/>
    <lineage>
        <taxon>Bacteria</taxon>
        <taxon>Pseudomonadati</taxon>
        <taxon>Pseudomonadota</taxon>
        <taxon>Alphaproteobacteria</taxon>
        <taxon>Hyphomicrobiales</taxon>
        <taxon>Devosiaceae</taxon>
        <taxon>Devosia</taxon>
    </lineage>
</organism>
<accession>A0ABX8WMB1</accession>
<evidence type="ECO:0000313" key="2">
    <source>
        <dbReference type="Proteomes" id="UP000825799"/>
    </source>
</evidence>
<proteinExistence type="predicted"/>
<gene>
    <name evidence="1" type="ORF">K1X15_09290</name>
</gene>
<keyword evidence="2" id="KW-1185">Reference proteome</keyword>
<dbReference type="RefSeq" id="WP_220307170.1">
    <property type="nucleotide sequence ID" value="NZ_CP080590.1"/>
</dbReference>
<name>A0ABX8WMB1_9HYPH</name>
<protein>
    <submittedName>
        <fullName evidence="1">Uncharacterized protein</fullName>
    </submittedName>
</protein>
<evidence type="ECO:0000313" key="1">
    <source>
        <dbReference type="EMBL" id="QYO78707.1"/>
    </source>
</evidence>
<dbReference type="Proteomes" id="UP000825799">
    <property type="component" value="Chromosome"/>
</dbReference>